<evidence type="ECO:0000313" key="1">
    <source>
        <dbReference type="EMBL" id="KAL2069481.1"/>
    </source>
</evidence>
<comment type="caution">
    <text evidence="1">The sequence shown here is derived from an EMBL/GenBank/DDBJ whole genome shotgun (WGS) entry which is preliminary data.</text>
</comment>
<keyword evidence="2" id="KW-1185">Reference proteome</keyword>
<reference evidence="1 2" key="1">
    <citation type="journal article" date="2024" name="Commun. Biol.">
        <title>Comparative genomic analysis of thermophilic fungi reveals convergent evolutionary adaptations and gene losses.</title>
        <authorList>
            <person name="Steindorff A.S."/>
            <person name="Aguilar-Pontes M.V."/>
            <person name="Robinson A.J."/>
            <person name="Andreopoulos B."/>
            <person name="LaButti K."/>
            <person name="Kuo A."/>
            <person name="Mondo S."/>
            <person name="Riley R."/>
            <person name="Otillar R."/>
            <person name="Haridas S."/>
            <person name="Lipzen A."/>
            <person name="Grimwood J."/>
            <person name="Schmutz J."/>
            <person name="Clum A."/>
            <person name="Reid I.D."/>
            <person name="Moisan M.C."/>
            <person name="Butler G."/>
            <person name="Nguyen T.T.M."/>
            <person name="Dewar K."/>
            <person name="Conant G."/>
            <person name="Drula E."/>
            <person name="Henrissat B."/>
            <person name="Hansel C."/>
            <person name="Singer S."/>
            <person name="Hutchinson M.I."/>
            <person name="de Vries R.P."/>
            <person name="Natvig D.O."/>
            <person name="Powell A.J."/>
            <person name="Tsang A."/>
            <person name="Grigoriev I.V."/>
        </authorList>
    </citation>
    <scope>NUCLEOTIDE SEQUENCE [LARGE SCALE GENOMIC DNA]</scope>
    <source>
        <strain evidence="1 2">CBS 494.80</strain>
    </source>
</reference>
<accession>A0ABR4CJS3</accession>
<gene>
    <name evidence="1" type="ORF">VTL71DRAFT_14160</name>
</gene>
<sequence>MDIRSNSTLDMEQYVSRKRLKQIEENNKITTEGWSRHGVVRRDGEEEKEEEGQRWSHDLHAKNMDALSPNNILKAFWRPRRNPSYAFMTGELYDEAFI</sequence>
<dbReference type="EMBL" id="JAZHXI010000007">
    <property type="protein sequence ID" value="KAL2069481.1"/>
    <property type="molecule type" value="Genomic_DNA"/>
</dbReference>
<name>A0ABR4CJS3_9HELO</name>
<dbReference type="Proteomes" id="UP001595075">
    <property type="component" value="Unassembled WGS sequence"/>
</dbReference>
<proteinExistence type="predicted"/>
<protein>
    <submittedName>
        <fullName evidence="1">Uncharacterized protein</fullName>
    </submittedName>
</protein>
<evidence type="ECO:0000313" key="2">
    <source>
        <dbReference type="Proteomes" id="UP001595075"/>
    </source>
</evidence>
<organism evidence="1 2">
    <name type="scientific">Oculimacula yallundae</name>
    <dbReference type="NCBI Taxonomy" id="86028"/>
    <lineage>
        <taxon>Eukaryota</taxon>
        <taxon>Fungi</taxon>
        <taxon>Dikarya</taxon>
        <taxon>Ascomycota</taxon>
        <taxon>Pezizomycotina</taxon>
        <taxon>Leotiomycetes</taxon>
        <taxon>Helotiales</taxon>
        <taxon>Ploettnerulaceae</taxon>
        <taxon>Oculimacula</taxon>
    </lineage>
</organism>